<dbReference type="Proteomes" id="UP000053825">
    <property type="component" value="Unassembled WGS sequence"/>
</dbReference>
<organism evidence="1 2">
    <name type="scientific">Habropoda laboriosa</name>
    <dbReference type="NCBI Taxonomy" id="597456"/>
    <lineage>
        <taxon>Eukaryota</taxon>
        <taxon>Metazoa</taxon>
        <taxon>Ecdysozoa</taxon>
        <taxon>Arthropoda</taxon>
        <taxon>Hexapoda</taxon>
        <taxon>Insecta</taxon>
        <taxon>Pterygota</taxon>
        <taxon>Neoptera</taxon>
        <taxon>Endopterygota</taxon>
        <taxon>Hymenoptera</taxon>
        <taxon>Apocrita</taxon>
        <taxon>Aculeata</taxon>
        <taxon>Apoidea</taxon>
        <taxon>Anthophila</taxon>
        <taxon>Apidae</taxon>
        <taxon>Habropoda</taxon>
    </lineage>
</organism>
<evidence type="ECO:0000313" key="1">
    <source>
        <dbReference type="EMBL" id="KOC66149.1"/>
    </source>
</evidence>
<dbReference type="AlphaFoldDB" id="A0A0L7R5Q8"/>
<accession>A0A0L7R5Q8</accession>
<proteinExistence type="predicted"/>
<protein>
    <recommendedName>
        <fullName evidence="3">Histone-lysine N-methyltransferase SETMAR</fullName>
    </recommendedName>
</protein>
<dbReference type="EMBL" id="KQ414649">
    <property type="protein sequence ID" value="KOC66149.1"/>
    <property type="molecule type" value="Genomic_DNA"/>
</dbReference>
<keyword evidence="2" id="KW-1185">Reference proteome</keyword>
<evidence type="ECO:0008006" key="3">
    <source>
        <dbReference type="Google" id="ProtNLM"/>
    </source>
</evidence>
<reference evidence="1 2" key="1">
    <citation type="submission" date="2015-07" db="EMBL/GenBank/DDBJ databases">
        <title>The genome of Habropoda laboriosa.</title>
        <authorList>
            <person name="Pan H."/>
            <person name="Kapheim K."/>
        </authorList>
    </citation>
    <scope>NUCLEOTIDE SEQUENCE [LARGE SCALE GENOMIC DNA]</scope>
    <source>
        <strain evidence="1">0110345459</strain>
    </source>
</reference>
<evidence type="ECO:0000313" key="2">
    <source>
        <dbReference type="Proteomes" id="UP000053825"/>
    </source>
</evidence>
<name>A0A0L7R5Q8_9HYME</name>
<gene>
    <name evidence="1" type="ORF">WH47_01628</name>
</gene>
<sequence>MKRVMLCVWWNMRRIWEFIPHSRYVPNLVPTDFHISRSLQNSLDGKKFE</sequence>